<keyword evidence="4" id="KW-0067">ATP-binding</keyword>
<dbReference type="Pfam" id="PF14532">
    <property type="entry name" value="Sigma54_activ_2"/>
    <property type="match status" value="1"/>
</dbReference>
<evidence type="ECO:0000256" key="3">
    <source>
        <dbReference type="ARBA" id="ARBA00022741"/>
    </source>
</evidence>
<keyword evidence="3" id="KW-0547">Nucleotide-binding</keyword>
<dbReference type="RefSeq" id="WP_066064898.1">
    <property type="nucleotide sequence ID" value="NZ_CP013015.1"/>
</dbReference>
<dbReference type="Pfam" id="PF00512">
    <property type="entry name" value="HisKA"/>
    <property type="match status" value="1"/>
</dbReference>
<reference evidence="8 9" key="1">
    <citation type="submission" date="2015-10" db="EMBL/GenBank/DDBJ databases">
        <title>Candidatus Desulfofervidus auxilii, a hydrogenotrophic sulfate-reducing bacterium involved in the thermophilic anaerobic oxidation of methane.</title>
        <authorList>
            <person name="Krukenberg V."/>
            <person name="Richter M."/>
            <person name="Wegener G."/>
        </authorList>
    </citation>
    <scope>NUCLEOTIDE SEQUENCE [LARGE SCALE GENOMIC DNA]</scope>
    <source>
        <strain evidence="8 9">HS1</strain>
    </source>
</reference>
<evidence type="ECO:0000259" key="7">
    <source>
        <dbReference type="PROSITE" id="PS50110"/>
    </source>
</evidence>
<dbReference type="SUPFAM" id="SSF47384">
    <property type="entry name" value="Homodimeric domain of signal transducing histidine kinase"/>
    <property type="match status" value="1"/>
</dbReference>
<dbReference type="GO" id="GO:0000155">
    <property type="term" value="F:phosphorelay sensor kinase activity"/>
    <property type="evidence" value="ECO:0007669"/>
    <property type="project" value="InterPro"/>
</dbReference>
<evidence type="ECO:0000259" key="6">
    <source>
        <dbReference type="PROSITE" id="PS50045"/>
    </source>
</evidence>
<feature type="domain" description="Sigma-54 factor interaction" evidence="6">
    <location>
        <begin position="141"/>
        <end position="343"/>
    </location>
</feature>
<dbReference type="InterPro" id="IPR002078">
    <property type="entry name" value="Sigma_54_int"/>
</dbReference>
<dbReference type="InterPro" id="IPR003661">
    <property type="entry name" value="HisK_dim/P_dom"/>
</dbReference>
<dbReference type="CDD" id="cd00009">
    <property type="entry name" value="AAA"/>
    <property type="match status" value="1"/>
</dbReference>
<evidence type="ECO:0000256" key="4">
    <source>
        <dbReference type="ARBA" id="ARBA00022840"/>
    </source>
</evidence>
<dbReference type="SUPFAM" id="SSF52172">
    <property type="entry name" value="CheY-like"/>
    <property type="match status" value="1"/>
</dbReference>
<sequence length="582" mass="67340">MKQRILVIDESVSVRNFFKTILSDKYHVIVSDFKEETFILVKSEDISLVILGIIQPIYKKMTFLRRLLLINKTLAILLVGDEHIKDEISKIMDYELMDFLTKPGSAYELTKKVERLLLRRDILRSGISKEKESKELIKYLKIYESPILGDPIKQQIRVALDNNLPVLITGEKGVGKEITAKIIHWNGPHKGGKWIKINCSNINSLPEIFTEKTKVEYGTVYLEQIERLDTKWQIVLREFIEEGLNNNIRVIAATSVNLQEKKEKEEFDSHLFYQLSIIPIHLLPLRERKEDIPAIADYFLKEVRQKANIRAKEFSLDALEVLQNYWWPGNLTELKSVVVRSAIFSKEEEISGSQLLFSPKVFPSHKKPWESEDILSVETLAVKLAHKIKNPLVAIKTFAQLLPEMYEDNGFRNQFYQVVNESADRINYLVERILKYGEMTSPNATITELQPILHRLLGELEDVEVQKEFAHLSDRVWIDQEHFSFIFDGIIKSITSSLPKNSPLIIRTHDFEPDEEEKKTFADLGFPSKKGIRLEISYPRVTNEIDLELIIAKRAMARLGSMKIKKSEQENTIVIKLPGIQT</sequence>
<dbReference type="InterPro" id="IPR027417">
    <property type="entry name" value="P-loop_NTPase"/>
</dbReference>
<dbReference type="InterPro" id="IPR011006">
    <property type="entry name" value="CheY-like_superfamily"/>
</dbReference>
<dbReference type="CDD" id="cd00082">
    <property type="entry name" value="HisKA"/>
    <property type="match status" value="1"/>
</dbReference>
<dbReference type="EMBL" id="CP013015">
    <property type="protein sequence ID" value="AMM41818.1"/>
    <property type="molecule type" value="Genomic_DNA"/>
</dbReference>
<keyword evidence="9" id="KW-1185">Reference proteome</keyword>
<dbReference type="PROSITE" id="PS50045">
    <property type="entry name" value="SIGMA54_INTERACT_4"/>
    <property type="match status" value="1"/>
</dbReference>
<dbReference type="Gene3D" id="1.10.287.130">
    <property type="match status" value="1"/>
</dbReference>
<dbReference type="CDD" id="cd00156">
    <property type="entry name" value="REC"/>
    <property type="match status" value="1"/>
</dbReference>
<dbReference type="Gene3D" id="3.40.50.300">
    <property type="entry name" value="P-loop containing nucleotide triphosphate hydrolases"/>
    <property type="match status" value="1"/>
</dbReference>
<gene>
    <name evidence="8" type="ORF">HS1_002026</name>
</gene>
<comment type="caution">
    <text evidence="5">Lacks conserved residue(s) required for the propagation of feature annotation.</text>
</comment>
<accession>A0A7U4QM09</accession>
<dbReference type="OrthoDB" id="5496274at2"/>
<dbReference type="Proteomes" id="UP000070560">
    <property type="component" value="Chromosome"/>
</dbReference>
<dbReference type="KEGG" id="daw:HS1_002026"/>
<dbReference type="PROSITE" id="PS50110">
    <property type="entry name" value="RESPONSE_REGULATORY"/>
    <property type="match status" value="1"/>
</dbReference>
<dbReference type="Gene3D" id="1.10.8.60">
    <property type="match status" value="1"/>
</dbReference>
<dbReference type="SUPFAM" id="SSF52540">
    <property type="entry name" value="P-loop containing nucleoside triphosphate hydrolases"/>
    <property type="match status" value="1"/>
</dbReference>
<dbReference type="AlphaFoldDB" id="A0A7U4QM09"/>
<evidence type="ECO:0000256" key="2">
    <source>
        <dbReference type="ARBA" id="ARBA00012438"/>
    </source>
</evidence>
<evidence type="ECO:0000256" key="5">
    <source>
        <dbReference type="PROSITE-ProRule" id="PRU00169"/>
    </source>
</evidence>
<dbReference type="GO" id="GO:0006355">
    <property type="term" value="P:regulation of DNA-templated transcription"/>
    <property type="evidence" value="ECO:0007669"/>
    <property type="project" value="InterPro"/>
</dbReference>
<dbReference type="PANTHER" id="PTHR32071:SF57">
    <property type="entry name" value="C4-DICARBOXYLATE TRANSPORT TRANSCRIPTIONAL REGULATORY PROTEIN DCTD"/>
    <property type="match status" value="1"/>
</dbReference>
<protein>
    <recommendedName>
        <fullName evidence="2">histidine kinase</fullName>
        <ecNumber evidence="2">2.7.13.3</ecNumber>
    </recommendedName>
</protein>
<comment type="catalytic activity">
    <reaction evidence="1">
        <text>ATP + protein L-histidine = ADP + protein N-phospho-L-histidine.</text>
        <dbReference type="EC" id="2.7.13.3"/>
    </reaction>
</comment>
<dbReference type="Pfam" id="PF25601">
    <property type="entry name" value="AAA_lid_14"/>
    <property type="match status" value="1"/>
</dbReference>
<dbReference type="PANTHER" id="PTHR32071">
    <property type="entry name" value="TRANSCRIPTIONAL REGULATORY PROTEIN"/>
    <property type="match status" value="1"/>
</dbReference>
<dbReference type="Gene3D" id="3.40.50.2300">
    <property type="match status" value="1"/>
</dbReference>
<dbReference type="InterPro" id="IPR058031">
    <property type="entry name" value="AAA_lid_NorR"/>
</dbReference>
<dbReference type="InterPro" id="IPR036097">
    <property type="entry name" value="HisK_dim/P_sf"/>
</dbReference>
<dbReference type="InterPro" id="IPR001789">
    <property type="entry name" value="Sig_transdc_resp-reg_receiver"/>
</dbReference>
<name>A0A7U4QM09_DESA2</name>
<evidence type="ECO:0000313" key="9">
    <source>
        <dbReference type="Proteomes" id="UP000070560"/>
    </source>
</evidence>
<dbReference type="GO" id="GO:0005524">
    <property type="term" value="F:ATP binding"/>
    <property type="evidence" value="ECO:0007669"/>
    <property type="project" value="UniProtKB-KW"/>
</dbReference>
<evidence type="ECO:0000313" key="8">
    <source>
        <dbReference type="EMBL" id="AMM41818.1"/>
    </source>
</evidence>
<proteinExistence type="predicted"/>
<organism evidence="8 9">
    <name type="scientific">Desulfofervidus auxilii</name>
    <dbReference type="NCBI Taxonomy" id="1621989"/>
    <lineage>
        <taxon>Bacteria</taxon>
        <taxon>Pseudomonadati</taxon>
        <taxon>Thermodesulfobacteriota</taxon>
        <taxon>Candidatus Desulfofervidia</taxon>
        <taxon>Candidatus Desulfofervidales</taxon>
        <taxon>Candidatus Desulfofervidaceae</taxon>
        <taxon>Candidatus Desulfofervidus</taxon>
    </lineage>
</organism>
<evidence type="ECO:0000256" key="1">
    <source>
        <dbReference type="ARBA" id="ARBA00000085"/>
    </source>
</evidence>
<feature type="domain" description="Response regulatory" evidence="7">
    <location>
        <begin position="4"/>
        <end position="117"/>
    </location>
</feature>
<dbReference type="EC" id="2.7.13.3" evidence="2"/>